<comment type="caution">
    <text evidence="1">The sequence shown here is derived from an EMBL/GenBank/DDBJ whole genome shotgun (WGS) entry which is preliminary data.</text>
</comment>
<name>A0A0F9DHW1_9ZZZZ</name>
<evidence type="ECO:0000313" key="1">
    <source>
        <dbReference type="EMBL" id="KKL53421.1"/>
    </source>
</evidence>
<organism evidence="1">
    <name type="scientific">marine sediment metagenome</name>
    <dbReference type="NCBI Taxonomy" id="412755"/>
    <lineage>
        <taxon>unclassified sequences</taxon>
        <taxon>metagenomes</taxon>
        <taxon>ecological metagenomes</taxon>
    </lineage>
</organism>
<proteinExistence type="predicted"/>
<dbReference type="EMBL" id="LAZR01031550">
    <property type="protein sequence ID" value="KKL53421.1"/>
    <property type="molecule type" value="Genomic_DNA"/>
</dbReference>
<accession>A0A0F9DHW1</accession>
<dbReference type="AlphaFoldDB" id="A0A0F9DHW1"/>
<gene>
    <name evidence="1" type="ORF">LCGC14_2275620</name>
</gene>
<protein>
    <submittedName>
        <fullName evidence="1">Uncharacterized protein</fullName>
    </submittedName>
</protein>
<sequence length="345" mass="40157">MKGTFFFKRHQHKDKAFVKALEVRDYARWPFMNFPDLFFYDHEHGEYGYGINNQLDMVFQKKRPVFIVPHTGRAGYPYTLREAWPHAVARFVFSEGSKKMYEMCKVPGPIEVIGWAWSAIYPFIEPNIGEKMKILFCPIHPNENGFLHKIDRTVNHQTLRAMARMKNVADIKVRYLQALEHQGLWVEDGIEYVKGDPDGSLKEVGEADVVIGAYTLAYLSIARGKPTIMIGEHEKLHSGNTKQLMKWTNTEHLWKDYVKYPYNFEEVFYDADDVYKMIGEVLRYSEEVEAWSSLFVGDPFDPDKFVDIVEGYLDGQTNKFLQQDLHEINKLPGSIVEPHFVPKEG</sequence>
<reference evidence="1" key="1">
    <citation type="journal article" date="2015" name="Nature">
        <title>Complex archaea that bridge the gap between prokaryotes and eukaryotes.</title>
        <authorList>
            <person name="Spang A."/>
            <person name="Saw J.H."/>
            <person name="Jorgensen S.L."/>
            <person name="Zaremba-Niedzwiedzka K."/>
            <person name="Martijn J."/>
            <person name="Lind A.E."/>
            <person name="van Eijk R."/>
            <person name="Schleper C."/>
            <person name="Guy L."/>
            <person name="Ettema T.J."/>
        </authorList>
    </citation>
    <scope>NUCLEOTIDE SEQUENCE</scope>
</reference>